<evidence type="ECO:0000313" key="2">
    <source>
        <dbReference type="EMBL" id="MXQ79549.1"/>
    </source>
</evidence>
<keyword evidence="3" id="KW-1185">Reference proteome</keyword>
<proteinExistence type="predicted"/>
<comment type="caution">
    <text evidence="2">The sequence shown here is derived from an EMBL/GenBank/DDBJ whole genome shotgun (WGS) entry which is preliminary data.</text>
</comment>
<dbReference type="EMBL" id="VBQZ03000002">
    <property type="protein sequence ID" value="MXQ79549.1"/>
    <property type="molecule type" value="Genomic_DNA"/>
</dbReference>
<sequence>MHRPLDVVELYLDGPKRPVWPSEEGLPPELFVGRAGKAKATGFGAQEKATVTGPMTPSTFGHLWKSPR</sequence>
<protein>
    <submittedName>
        <fullName evidence="2">Uncharacterized protein</fullName>
    </submittedName>
</protein>
<dbReference type="Proteomes" id="UP000322234">
    <property type="component" value="Unassembled WGS sequence"/>
</dbReference>
<accession>A0A6B0QPI4</accession>
<feature type="region of interest" description="Disordered" evidence="1">
    <location>
        <begin position="43"/>
        <end position="68"/>
    </location>
</feature>
<dbReference type="AlphaFoldDB" id="A0A6B0QPI4"/>
<reference evidence="2" key="1">
    <citation type="submission" date="2019-10" db="EMBL/GenBank/DDBJ databases">
        <title>The sequence and de novo assembly of the wild yak genome.</title>
        <authorList>
            <person name="Liu Y."/>
        </authorList>
    </citation>
    <scope>NUCLEOTIDE SEQUENCE [LARGE SCALE GENOMIC DNA]</scope>
    <source>
        <strain evidence="2">WY2019</strain>
    </source>
</reference>
<name>A0A6B0QPI4_9CETA</name>
<evidence type="ECO:0000313" key="3">
    <source>
        <dbReference type="Proteomes" id="UP000322234"/>
    </source>
</evidence>
<gene>
    <name evidence="2" type="ORF">E5288_WYG007022</name>
</gene>
<evidence type="ECO:0000256" key="1">
    <source>
        <dbReference type="SAM" id="MobiDB-lite"/>
    </source>
</evidence>
<organism evidence="2 3">
    <name type="scientific">Bos mutus</name>
    <name type="common">wild yak</name>
    <dbReference type="NCBI Taxonomy" id="72004"/>
    <lineage>
        <taxon>Eukaryota</taxon>
        <taxon>Metazoa</taxon>
        <taxon>Chordata</taxon>
        <taxon>Craniata</taxon>
        <taxon>Vertebrata</taxon>
        <taxon>Euteleostomi</taxon>
        <taxon>Mammalia</taxon>
        <taxon>Eutheria</taxon>
        <taxon>Laurasiatheria</taxon>
        <taxon>Artiodactyla</taxon>
        <taxon>Ruminantia</taxon>
        <taxon>Pecora</taxon>
        <taxon>Bovidae</taxon>
        <taxon>Bovinae</taxon>
        <taxon>Bos</taxon>
    </lineage>
</organism>